<dbReference type="Gene3D" id="2.40.30.170">
    <property type="match status" value="1"/>
</dbReference>
<dbReference type="Pfam" id="PF25967">
    <property type="entry name" value="RND-MFP_C"/>
    <property type="match status" value="1"/>
</dbReference>
<comment type="similarity">
    <text evidence="2">Belongs to the membrane fusion protein (MFP) (TC 8.A.1) family.</text>
</comment>
<evidence type="ECO:0000313" key="10">
    <source>
        <dbReference type="EMBL" id="RAK24032.1"/>
    </source>
</evidence>
<dbReference type="Pfam" id="PF25917">
    <property type="entry name" value="BSH_RND"/>
    <property type="match status" value="1"/>
</dbReference>
<dbReference type="SUPFAM" id="SSF111369">
    <property type="entry name" value="HlyD-like secretion proteins"/>
    <property type="match status" value="1"/>
</dbReference>
<dbReference type="InterPro" id="IPR006143">
    <property type="entry name" value="RND_pump_MFP"/>
</dbReference>
<sequence length="437" mass="46384">MHIETPCKLRRLLAVAGLALTALALPASAQQEGAERPPQPVTVVTLGAQDVTLTATLPGRVAASAVAEVRPQVSGIIIERLFQEGAEVSQGDPLYRLDAASYEAQKAAAEASLAQANATLRSAERESARQQELRERNVTSQQTFDDALAAHDVAKAAVKVAEANLLAAEIDLERATIRAPLSGVAGLSEATQGALVTAGQTKALTTIRQLDPVNVDVTQSAAELLRWRRSGQSAPDDAVVSLTLADGTTYEHTGRLAAAEPHVNEQTGVVVLRLEFPNTEQFLLPGMYVQVEMPQGKVSDAVLAPQEGVTRDRRGRPMAMVVTADNTVETRELTVQRDLGVNWVVTDGLAPGDRVIVEGLQKVSPGMTVAPQERQAEAPQERQAEAPQEREAEAPQERQAEAPQEQGAQAAQEQGAQAPQGQQAEDAPADTTETASE</sequence>
<dbReference type="InterPro" id="IPR058627">
    <property type="entry name" value="MdtA-like_C"/>
</dbReference>
<evidence type="ECO:0000256" key="3">
    <source>
        <dbReference type="SAM" id="Coils"/>
    </source>
</evidence>
<dbReference type="GO" id="GO:0046677">
    <property type="term" value="P:response to antibiotic"/>
    <property type="evidence" value="ECO:0007669"/>
    <property type="project" value="TreeGrafter"/>
</dbReference>
<dbReference type="GO" id="GO:0022857">
    <property type="term" value="F:transmembrane transporter activity"/>
    <property type="evidence" value="ECO:0007669"/>
    <property type="project" value="InterPro"/>
</dbReference>
<organism evidence="10 11">
    <name type="scientific">Salipiger aestuarii</name>
    <dbReference type="NCBI Taxonomy" id="568098"/>
    <lineage>
        <taxon>Bacteria</taxon>
        <taxon>Pseudomonadati</taxon>
        <taxon>Pseudomonadota</taxon>
        <taxon>Alphaproteobacteria</taxon>
        <taxon>Rhodobacterales</taxon>
        <taxon>Roseobacteraceae</taxon>
        <taxon>Salipiger</taxon>
    </lineage>
</organism>
<keyword evidence="3" id="KW-0175">Coiled coil</keyword>
<proteinExistence type="inferred from homology"/>
<dbReference type="Gene3D" id="1.10.287.470">
    <property type="entry name" value="Helix hairpin bin"/>
    <property type="match status" value="1"/>
</dbReference>
<dbReference type="OrthoDB" id="9816569at2"/>
<feature type="signal peptide" evidence="5">
    <location>
        <begin position="1"/>
        <end position="29"/>
    </location>
</feature>
<dbReference type="PANTHER" id="PTHR30158:SF3">
    <property type="entry name" value="MULTIDRUG EFFLUX PUMP SUBUNIT ACRA-RELATED"/>
    <property type="match status" value="1"/>
</dbReference>
<evidence type="ECO:0000259" key="6">
    <source>
        <dbReference type="Pfam" id="PF25876"/>
    </source>
</evidence>
<comment type="caution">
    <text evidence="10">The sequence shown here is derived from an EMBL/GenBank/DDBJ whole genome shotgun (WGS) entry which is preliminary data.</text>
</comment>
<dbReference type="AlphaFoldDB" id="A0A327YTT1"/>
<dbReference type="Pfam" id="PF25876">
    <property type="entry name" value="HH_MFP_RND"/>
    <property type="match status" value="1"/>
</dbReference>
<dbReference type="Gene3D" id="2.40.50.100">
    <property type="match status" value="1"/>
</dbReference>
<feature type="region of interest" description="Disordered" evidence="4">
    <location>
        <begin position="366"/>
        <end position="437"/>
    </location>
</feature>
<comment type="subcellular location">
    <subcellularLocation>
        <location evidence="1">Cell envelope</location>
    </subcellularLocation>
</comment>
<evidence type="ECO:0000256" key="2">
    <source>
        <dbReference type="ARBA" id="ARBA00009477"/>
    </source>
</evidence>
<feature type="domain" description="Multidrug resistance protein MdtA-like beta-barrel" evidence="8">
    <location>
        <begin position="212"/>
        <end position="295"/>
    </location>
</feature>
<dbReference type="GO" id="GO:0005886">
    <property type="term" value="C:plasma membrane"/>
    <property type="evidence" value="ECO:0007669"/>
    <property type="project" value="UniProtKB-SubCell"/>
</dbReference>
<dbReference type="Proteomes" id="UP000249165">
    <property type="component" value="Unassembled WGS sequence"/>
</dbReference>
<feature type="domain" description="Multidrug resistance protein MdtA-like alpha-helical hairpin" evidence="6">
    <location>
        <begin position="107"/>
        <end position="173"/>
    </location>
</feature>
<dbReference type="PANTHER" id="PTHR30158">
    <property type="entry name" value="ACRA/E-RELATED COMPONENT OF DRUG EFFLUX TRANSPORTER"/>
    <property type="match status" value="1"/>
</dbReference>
<dbReference type="InterPro" id="IPR058626">
    <property type="entry name" value="MdtA-like_b-barrel"/>
</dbReference>
<evidence type="ECO:0000259" key="7">
    <source>
        <dbReference type="Pfam" id="PF25917"/>
    </source>
</evidence>
<dbReference type="Gene3D" id="2.40.420.20">
    <property type="match status" value="1"/>
</dbReference>
<feature type="compositionally biased region" description="Basic and acidic residues" evidence="4">
    <location>
        <begin position="374"/>
        <end position="400"/>
    </location>
</feature>
<dbReference type="InterPro" id="IPR058625">
    <property type="entry name" value="MdtA-like_BSH"/>
</dbReference>
<evidence type="ECO:0000259" key="9">
    <source>
        <dbReference type="Pfam" id="PF25967"/>
    </source>
</evidence>
<feature type="domain" description="Multidrug resistance protein MdtA-like barrel-sandwich hybrid" evidence="7">
    <location>
        <begin position="66"/>
        <end position="207"/>
    </location>
</feature>
<keyword evidence="11" id="KW-1185">Reference proteome</keyword>
<protein>
    <submittedName>
        <fullName evidence="10">Membrane fusion protein (Multidrug efflux system)</fullName>
    </submittedName>
</protein>
<dbReference type="NCBIfam" id="TIGR01730">
    <property type="entry name" value="RND_mfp"/>
    <property type="match status" value="1"/>
</dbReference>
<evidence type="ECO:0000256" key="1">
    <source>
        <dbReference type="ARBA" id="ARBA00004196"/>
    </source>
</evidence>
<evidence type="ECO:0000256" key="4">
    <source>
        <dbReference type="SAM" id="MobiDB-lite"/>
    </source>
</evidence>
<keyword evidence="5" id="KW-0732">Signal</keyword>
<dbReference type="RefSeq" id="WP_009506270.1">
    <property type="nucleotide sequence ID" value="NZ_LIGL01000003.1"/>
</dbReference>
<dbReference type="InterPro" id="IPR058624">
    <property type="entry name" value="MdtA-like_HH"/>
</dbReference>
<reference evidence="10 11" key="1">
    <citation type="submission" date="2018-06" db="EMBL/GenBank/DDBJ databases">
        <title>Genomic Encyclopedia of Archaeal and Bacterial Type Strains, Phase II (KMG-II): from individual species to whole genera.</title>
        <authorList>
            <person name="Goeker M."/>
        </authorList>
    </citation>
    <scope>NUCLEOTIDE SEQUENCE [LARGE SCALE GENOMIC DNA]</scope>
    <source>
        <strain evidence="10 11">DSM 22011</strain>
    </source>
</reference>
<dbReference type="Pfam" id="PF25944">
    <property type="entry name" value="Beta-barrel_RND"/>
    <property type="match status" value="1"/>
</dbReference>
<feature type="coiled-coil region" evidence="3">
    <location>
        <begin position="99"/>
        <end position="133"/>
    </location>
</feature>
<name>A0A327YTT1_9RHOB</name>
<evidence type="ECO:0000259" key="8">
    <source>
        <dbReference type="Pfam" id="PF25944"/>
    </source>
</evidence>
<feature type="domain" description="Multidrug resistance protein MdtA-like C-terminal permuted SH3" evidence="9">
    <location>
        <begin position="300"/>
        <end position="362"/>
    </location>
</feature>
<gene>
    <name evidence="10" type="ORF">ATI53_1001139</name>
</gene>
<evidence type="ECO:0000256" key="5">
    <source>
        <dbReference type="SAM" id="SignalP"/>
    </source>
</evidence>
<accession>A0A327YTT1</accession>
<feature type="compositionally biased region" description="Low complexity" evidence="4">
    <location>
        <begin position="401"/>
        <end position="437"/>
    </location>
</feature>
<evidence type="ECO:0000313" key="11">
    <source>
        <dbReference type="Proteomes" id="UP000249165"/>
    </source>
</evidence>
<feature type="chain" id="PRO_5016264289" evidence="5">
    <location>
        <begin position="30"/>
        <end position="437"/>
    </location>
</feature>
<dbReference type="EMBL" id="QLMG01000001">
    <property type="protein sequence ID" value="RAK24032.1"/>
    <property type="molecule type" value="Genomic_DNA"/>
</dbReference>
<dbReference type="FunFam" id="2.40.420.20:FF:000001">
    <property type="entry name" value="Efflux RND transporter periplasmic adaptor subunit"/>
    <property type="match status" value="1"/>
</dbReference>